<gene>
    <name evidence="1" type="ORF">EZS28_050046</name>
</gene>
<dbReference type="EMBL" id="SNRW01036347">
    <property type="protein sequence ID" value="KAA6354427.1"/>
    <property type="molecule type" value="Genomic_DNA"/>
</dbReference>
<dbReference type="Proteomes" id="UP000324800">
    <property type="component" value="Unassembled WGS sequence"/>
</dbReference>
<evidence type="ECO:0008006" key="3">
    <source>
        <dbReference type="Google" id="ProtNLM"/>
    </source>
</evidence>
<accession>A0A5J4T852</accession>
<sequence length="98" mass="10856">YYLFISFAYKPGVVGWGLHDHTGSLGIFLQTQQVAPSTLGYATNDLVTMTVDVDRGNLFYKVNGVKCAELLNCEMFQKGVWLAATLYNKGATWVIISN</sequence>
<reference evidence="1 2" key="1">
    <citation type="submission" date="2019-03" db="EMBL/GenBank/DDBJ databases">
        <title>Single cell metagenomics reveals metabolic interactions within the superorganism composed of flagellate Streblomastix strix and complex community of Bacteroidetes bacteria on its surface.</title>
        <authorList>
            <person name="Treitli S.C."/>
            <person name="Kolisko M."/>
            <person name="Husnik F."/>
            <person name="Keeling P."/>
            <person name="Hampl V."/>
        </authorList>
    </citation>
    <scope>NUCLEOTIDE SEQUENCE [LARGE SCALE GENOMIC DNA]</scope>
    <source>
        <strain evidence="1">ST1C</strain>
    </source>
</reference>
<feature type="non-terminal residue" evidence="1">
    <location>
        <position position="1"/>
    </location>
</feature>
<comment type="caution">
    <text evidence="1">The sequence shown here is derived from an EMBL/GenBank/DDBJ whole genome shotgun (WGS) entry which is preliminary data.</text>
</comment>
<proteinExistence type="predicted"/>
<protein>
    <recommendedName>
        <fullName evidence="3">B30.2/SPRY domain-containing protein</fullName>
    </recommendedName>
</protein>
<evidence type="ECO:0000313" key="1">
    <source>
        <dbReference type="EMBL" id="KAA6354427.1"/>
    </source>
</evidence>
<organism evidence="1 2">
    <name type="scientific">Streblomastix strix</name>
    <dbReference type="NCBI Taxonomy" id="222440"/>
    <lineage>
        <taxon>Eukaryota</taxon>
        <taxon>Metamonada</taxon>
        <taxon>Preaxostyla</taxon>
        <taxon>Oxymonadida</taxon>
        <taxon>Streblomastigidae</taxon>
        <taxon>Streblomastix</taxon>
    </lineage>
</organism>
<evidence type="ECO:0000313" key="2">
    <source>
        <dbReference type="Proteomes" id="UP000324800"/>
    </source>
</evidence>
<name>A0A5J4T852_9EUKA</name>
<dbReference type="AlphaFoldDB" id="A0A5J4T852"/>